<proteinExistence type="predicted"/>
<name>A0ABP9M0C8_9FLAO</name>
<evidence type="ECO:0000313" key="3">
    <source>
        <dbReference type="Proteomes" id="UP001500353"/>
    </source>
</evidence>
<dbReference type="Proteomes" id="UP001500353">
    <property type="component" value="Unassembled WGS sequence"/>
</dbReference>
<dbReference type="Gene3D" id="2.160.20.10">
    <property type="entry name" value="Single-stranded right-handed beta-helix, Pectin lyase-like"/>
    <property type="match status" value="1"/>
</dbReference>
<protein>
    <recommendedName>
        <fullName evidence="1">Rhamnogalacturonase A/B/Epimerase-like pectate lyase domain-containing protein</fullName>
    </recommendedName>
</protein>
<gene>
    <name evidence="2" type="ORF">GCM10023210_08180</name>
</gene>
<evidence type="ECO:0000313" key="2">
    <source>
        <dbReference type="EMBL" id="GAA5086394.1"/>
    </source>
</evidence>
<dbReference type="InterPro" id="IPR012334">
    <property type="entry name" value="Pectin_lyas_fold"/>
</dbReference>
<reference evidence="3" key="1">
    <citation type="journal article" date="2019" name="Int. J. Syst. Evol. Microbiol.">
        <title>The Global Catalogue of Microorganisms (GCM) 10K type strain sequencing project: providing services to taxonomists for standard genome sequencing and annotation.</title>
        <authorList>
            <consortium name="The Broad Institute Genomics Platform"/>
            <consortium name="The Broad Institute Genome Sequencing Center for Infectious Disease"/>
            <person name="Wu L."/>
            <person name="Ma J."/>
        </authorList>
    </citation>
    <scope>NUCLEOTIDE SEQUENCE [LARGE SCALE GENOMIC DNA]</scope>
    <source>
        <strain evidence="3">JCM 18019</strain>
    </source>
</reference>
<keyword evidence="3" id="KW-1185">Reference proteome</keyword>
<sequence length="546" mass="60459">MIFSTHNAQNLSNNFLSIKKFGSIGDGKTSDSDNLQKTIDFAEKNSIKTIVIPDGKYLLDKPLVFRKGGIQLVGTGALLREEGWAKQNKNFANDEPFIGCTLIIPKNSAGIIFEKTVADPVRISNIQFLAKDGRTQGNTIGIKFQSEFTGPTWPFIVERCNFRGFNYAVKFESANQYNVAFVQFLQNAFSQNDECVYFSDLQDGKVSPAGGRNLTWGFTFQNNSCHDNSRVIRGGFSKDPVNIINNNMEGNIPYANGNKPSNIVDIEISHCTVNFEGNHFESVISDCVSVSSAFIKSDGTYSEYSGKTTGSEKNKIFIKGNNFDGIKDYKPYIIKSMMIYNYDPYNLYIDECDVRQNDSNILNQFLSDRAILYGTTLKTPTGKYESSYKVLKDFSGIKSVKAKTSGSVNILNPYPKLNFVRVNKSSGLFGNTSETIDTNANDKIAGVSFIVNNPKVSDFLGVIIFEISEDNGQTYKQAYMSGTYGTNIGFTTITAFIPTNGKKLKIKASLATDVLGDTDIFVADNFTLFTIKSSLQVPAIPVFEIK</sequence>
<dbReference type="EMBL" id="BAABHX010000001">
    <property type="protein sequence ID" value="GAA5086394.1"/>
    <property type="molecule type" value="Genomic_DNA"/>
</dbReference>
<dbReference type="InterPro" id="IPR011050">
    <property type="entry name" value="Pectin_lyase_fold/virulence"/>
</dbReference>
<dbReference type="Pfam" id="PF12708">
    <property type="entry name" value="Pect-lyase_RHGA_epim"/>
    <property type="match status" value="1"/>
</dbReference>
<accession>A0ABP9M0C8</accession>
<dbReference type="SUPFAM" id="SSF51126">
    <property type="entry name" value="Pectin lyase-like"/>
    <property type="match status" value="1"/>
</dbReference>
<organism evidence="2 3">
    <name type="scientific">Chryseobacterium ginsengisoli</name>
    <dbReference type="NCBI Taxonomy" id="363853"/>
    <lineage>
        <taxon>Bacteria</taxon>
        <taxon>Pseudomonadati</taxon>
        <taxon>Bacteroidota</taxon>
        <taxon>Flavobacteriia</taxon>
        <taxon>Flavobacteriales</taxon>
        <taxon>Weeksellaceae</taxon>
        <taxon>Chryseobacterium group</taxon>
        <taxon>Chryseobacterium</taxon>
    </lineage>
</organism>
<dbReference type="InterPro" id="IPR024535">
    <property type="entry name" value="RHGA/B-epi-like_pectate_lyase"/>
</dbReference>
<evidence type="ECO:0000259" key="1">
    <source>
        <dbReference type="Pfam" id="PF12708"/>
    </source>
</evidence>
<feature type="domain" description="Rhamnogalacturonase A/B/Epimerase-like pectate lyase" evidence="1">
    <location>
        <begin position="15"/>
        <end position="127"/>
    </location>
</feature>
<comment type="caution">
    <text evidence="2">The sequence shown here is derived from an EMBL/GenBank/DDBJ whole genome shotgun (WGS) entry which is preliminary data.</text>
</comment>